<dbReference type="InterPro" id="IPR005899">
    <property type="entry name" value="Na_pump_deCOase"/>
</dbReference>
<proteinExistence type="predicted"/>
<evidence type="ECO:0000256" key="2">
    <source>
        <dbReference type="ARBA" id="ARBA00022475"/>
    </source>
</evidence>
<organism evidence="8 9">
    <name type="scientific">Deinococcus ficus</name>
    <dbReference type="NCBI Taxonomy" id="317577"/>
    <lineage>
        <taxon>Bacteria</taxon>
        <taxon>Thermotogati</taxon>
        <taxon>Deinococcota</taxon>
        <taxon>Deinococci</taxon>
        <taxon>Deinococcales</taxon>
        <taxon>Deinococcaceae</taxon>
        <taxon>Deinococcus</taxon>
    </lineage>
</organism>
<feature type="transmembrane region" description="Helical" evidence="7">
    <location>
        <begin position="12"/>
        <end position="33"/>
    </location>
</feature>
<keyword evidence="4 7" id="KW-1133">Transmembrane helix</keyword>
<dbReference type="RefSeq" id="WP_027463037.1">
    <property type="nucleotide sequence ID" value="NZ_CP021081.1"/>
</dbReference>
<dbReference type="Proteomes" id="UP000259030">
    <property type="component" value="Chromosome"/>
</dbReference>
<evidence type="ECO:0000256" key="1">
    <source>
        <dbReference type="ARBA" id="ARBA00004236"/>
    </source>
</evidence>
<dbReference type="GO" id="GO:0005886">
    <property type="term" value="C:plasma membrane"/>
    <property type="evidence" value="ECO:0007669"/>
    <property type="project" value="UniProtKB-SubCell"/>
</dbReference>
<name>A0A221SXH2_9DEIO</name>
<dbReference type="KEGG" id="dfc:DFI_10215"/>
<keyword evidence="3 7" id="KW-0812">Transmembrane</keyword>
<dbReference type="EMBL" id="CP021081">
    <property type="protein sequence ID" value="ASN81342.1"/>
    <property type="molecule type" value="Genomic_DNA"/>
</dbReference>
<dbReference type="NCBIfam" id="TIGR01195">
    <property type="entry name" value="oadG_fam"/>
    <property type="match status" value="1"/>
</dbReference>
<dbReference type="STRING" id="317577.GCA_000419625_01866"/>
<evidence type="ECO:0000313" key="8">
    <source>
        <dbReference type="EMBL" id="ASN81342.1"/>
    </source>
</evidence>
<dbReference type="AlphaFoldDB" id="A0A221SXH2"/>
<dbReference type="Pfam" id="PF04277">
    <property type="entry name" value="OAD_gamma"/>
    <property type="match status" value="1"/>
</dbReference>
<accession>A0A221SXH2</accession>
<keyword evidence="2" id="KW-1003">Cell membrane</keyword>
<evidence type="ECO:0000256" key="5">
    <source>
        <dbReference type="ARBA" id="ARBA00023136"/>
    </source>
</evidence>
<evidence type="ECO:0000313" key="9">
    <source>
        <dbReference type="Proteomes" id="UP000259030"/>
    </source>
</evidence>
<dbReference type="GO" id="GO:0036376">
    <property type="term" value="P:sodium ion export across plasma membrane"/>
    <property type="evidence" value="ECO:0007669"/>
    <property type="project" value="InterPro"/>
</dbReference>
<evidence type="ECO:0000256" key="6">
    <source>
        <dbReference type="SAM" id="MobiDB-lite"/>
    </source>
</evidence>
<reference evidence="8 9" key="1">
    <citation type="submission" date="2017-05" db="EMBL/GenBank/DDBJ databases">
        <title>The complete genome sequence of Deinococcus ficus isolated from the rhizosphere of the Ficus religiosa L. in Taiwan.</title>
        <authorList>
            <person name="Wu K.-M."/>
            <person name="Liao T.-L."/>
            <person name="Liu Y.-M."/>
            <person name="Young C.-C."/>
            <person name="Tsai S.-F."/>
        </authorList>
    </citation>
    <scope>NUCLEOTIDE SEQUENCE [LARGE SCALE GENOMIC DNA]</scope>
    <source>
        <strain evidence="8 9">CC-FR2-10</strain>
    </source>
</reference>
<gene>
    <name evidence="8" type="ORF">DFI_10215</name>
</gene>
<keyword evidence="5 7" id="KW-0472">Membrane</keyword>
<protein>
    <submittedName>
        <fullName evidence="8">Uncharacterized protein</fullName>
    </submittedName>
</protein>
<keyword evidence="9" id="KW-1185">Reference proteome</keyword>
<feature type="region of interest" description="Disordered" evidence="6">
    <location>
        <begin position="39"/>
        <end position="65"/>
    </location>
</feature>
<evidence type="ECO:0000256" key="3">
    <source>
        <dbReference type="ARBA" id="ARBA00022692"/>
    </source>
</evidence>
<feature type="compositionally biased region" description="Pro residues" evidence="6">
    <location>
        <begin position="45"/>
        <end position="63"/>
    </location>
</feature>
<dbReference type="GO" id="GO:0015081">
    <property type="term" value="F:sodium ion transmembrane transporter activity"/>
    <property type="evidence" value="ECO:0007669"/>
    <property type="project" value="InterPro"/>
</dbReference>
<evidence type="ECO:0000256" key="4">
    <source>
        <dbReference type="ARBA" id="ARBA00022989"/>
    </source>
</evidence>
<evidence type="ECO:0000256" key="7">
    <source>
        <dbReference type="SAM" id="Phobius"/>
    </source>
</evidence>
<comment type="subcellular location">
    <subcellularLocation>
        <location evidence="1">Cell membrane</location>
    </subcellularLocation>
</comment>
<sequence length="131" mass="13954">MTTDLQFGLQLTVVGMGTVFLLLAVLMIVLTLIGRLDRPAGGETVPPPLPDHAPESPPAPAKPPVLQVLSGGQDLDADTLAAIAVAVITHRDVRRQQAAPVMRTHQPGSLQHASRWVTLGRALQNQTPPKR</sequence>